<dbReference type="InterPro" id="IPR014541">
    <property type="entry name" value="Amdntrnsf_FN0238"/>
</dbReference>
<evidence type="ECO:0000313" key="1">
    <source>
        <dbReference type="EMBL" id="GLQ34376.1"/>
    </source>
</evidence>
<proteinExistence type="predicted"/>
<organism evidence="1 2">
    <name type="scientific">Amylibacter marinus</name>
    <dbReference type="NCBI Taxonomy" id="1475483"/>
    <lineage>
        <taxon>Bacteria</taxon>
        <taxon>Pseudomonadati</taxon>
        <taxon>Pseudomonadota</taxon>
        <taxon>Alphaproteobacteria</taxon>
        <taxon>Rhodobacterales</taxon>
        <taxon>Paracoccaceae</taxon>
        <taxon>Amylibacter</taxon>
    </lineage>
</organism>
<name>A0ABQ5VSW1_9RHOB</name>
<dbReference type="NCBIfam" id="NF046062">
    <property type="entry name" value="citrull_CtlX"/>
    <property type="match status" value="1"/>
</dbReference>
<dbReference type="PANTHER" id="PTHR43224:SF1">
    <property type="entry name" value="AMIDINOTRANSFERASE"/>
    <property type="match status" value="1"/>
</dbReference>
<dbReference type="Gene3D" id="3.75.10.10">
    <property type="entry name" value="L-arginine/glycine Amidinotransferase, Chain A"/>
    <property type="match status" value="1"/>
</dbReference>
<keyword evidence="2" id="KW-1185">Reference proteome</keyword>
<sequence length="310" mass="34082">MLNSLQAPRAVLMVRPHQFTPNAETAADNAFQTDPKRGNTSAHALAEFDGAVARLRAHGVRVHVFDDTGAQTPDSVFPNNWISTHSGGQVALYPMYAPSRRRERRADVLDMLKVRYRVENIIDYSGLEQDDLFLEGTGAMVLDHIGRIAYTAKSNRADPLILERFATHFSYEPIMFDAVDPEGRAIYHTNVLMCVATNFALIGLSLISDPDRRATVVRRLEETGRDVIELSFDQIASFAGNAIELTGSNGHILVLSTTALNSLNADQKARIERHATLVPVDVPTIEHAGGSARCMIASIHLTARPRAGEK</sequence>
<dbReference type="EMBL" id="BSNN01000002">
    <property type="protein sequence ID" value="GLQ34376.1"/>
    <property type="molecule type" value="Genomic_DNA"/>
</dbReference>
<dbReference type="Proteomes" id="UP001156694">
    <property type="component" value="Unassembled WGS sequence"/>
</dbReference>
<accession>A0ABQ5VSW1</accession>
<evidence type="ECO:0000313" key="2">
    <source>
        <dbReference type="Proteomes" id="UP001156694"/>
    </source>
</evidence>
<dbReference type="PANTHER" id="PTHR43224">
    <property type="entry name" value="AMIDINOTRANSFERASE"/>
    <property type="match status" value="1"/>
</dbReference>
<dbReference type="PIRSF" id="PIRSF028188">
    <property type="entry name" value="Amdntrnsf_FN0238"/>
    <property type="match status" value="1"/>
</dbReference>
<protein>
    <recommendedName>
        <fullName evidence="3">Amidinotransferase</fullName>
    </recommendedName>
</protein>
<dbReference type="SUPFAM" id="SSF55909">
    <property type="entry name" value="Pentein"/>
    <property type="match status" value="1"/>
</dbReference>
<gene>
    <name evidence="1" type="ORF">GCM10007939_06590</name>
</gene>
<evidence type="ECO:0008006" key="3">
    <source>
        <dbReference type="Google" id="ProtNLM"/>
    </source>
</evidence>
<comment type="caution">
    <text evidence="1">The sequence shown here is derived from an EMBL/GenBank/DDBJ whole genome shotgun (WGS) entry which is preliminary data.</text>
</comment>
<reference evidence="2" key="1">
    <citation type="journal article" date="2019" name="Int. J. Syst. Evol. Microbiol.">
        <title>The Global Catalogue of Microorganisms (GCM) 10K type strain sequencing project: providing services to taxonomists for standard genome sequencing and annotation.</title>
        <authorList>
            <consortium name="The Broad Institute Genomics Platform"/>
            <consortium name="The Broad Institute Genome Sequencing Center for Infectious Disease"/>
            <person name="Wu L."/>
            <person name="Ma J."/>
        </authorList>
    </citation>
    <scope>NUCLEOTIDE SEQUENCE [LARGE SCALE GENOMIC DNA]</scope>
    <source>
        <strain evidence="2">NBRC 110140</strain>
    </source>
</reference>
<dbReference type="Pfam" id="PF19420">
    <property type="entry name" value="DDAH_eukar"/>
    <property type="match status" value="1"/>
</dbReference>